<protein>
    <recommendedName>
        <fullName evidence="6">Glycoside hydrolase family 5 domain-containing protein</fullName>
    </recommendedName>
</protein>
<dbReference type="PANTHER" id="PTHR31297:SF13">
    <property type="entry name" value="PUTATIVE-RELATED"/>
    <property type="match status" value="1"/>
</dbReference>
<keyword evidence="8" id="KW-1185">Reference proteome</keyword>
<dbReference type="GO" id="GO:0008422">
    <property type="term" value="F:beta-glucosidase activity"/>
    <property type="evidence" value="ECO:0007669"/>
    <property type="project" value="TreeGrafter"/>
</dbReference>
<feature type="domain" description="Glycoside hydrolase family 5" evidence="6">
    <location>
        <begin position="68"/>
        <end position="335"/>
    </location>
</feature>
<dbReference type="SUPFAM" id="SSF51445">
    <property type="entry name" value="(Trans)glycosidases"/>
    <property type="match status" value="1"/>
</dbReference>
<evidence type="ECO:0000313" key="7">
    <source>
        <dbReference type="EMBL" id="OBT99413.1"/>
    </source>
</evidence>
<dbReference type="InterPro" id="IPR050386">
    <property type="entry name" value="Glycosyl_hydrolase_5"/>
</dbReference>
<gene>
    <name evidence="7" type="ORF">VE01_02944</name>
</gene>
<comment type="similarity">
    <text evidence="1 5">Belongs to the glycosyl hydrolase 5 (cellulase A) family.</text>
</comment>
<evidence type="ECO:0000313" key="8">
    <source>
        <dbReference type="Proteomes" id="UP000091956"/>
    </source>
</evidence>
<evidence type="ECO:0000256" key="2">
    <source>
        <dbReference type="ARBA" id="ARBA00022801"/>
    </source>
</evidence>
<proteinExistence type="inferred from homology"/>
<reference evidence="8" key="2">
    <citation type="journal article" date="2018" name="Nat. Commun.">
        <title>Extreme sensitivity to ultraviolet light in the fungal pathogen causing white-nose syndrome of bats.</title>
        <authorList>
            <person name="Palmer J.M."/>
            <person name="Drees K.P."/>
            <person name="Foster J.T."/>
            <person name="Lindner D.L."/>
        </authorList>
    </citation>
    <scope>NUCLEOTIDE SEQUENCE [LARGE SCALE GENOMIC DNA]</scope>
    <source>
        <strain evidence="8">UAMH 10579</strain>
    </source>
</reference>
<dbReference type="InterPro" id="IPR001547">
    <property type="entry name" value="Glyco_hydro_5"/>
</dbReference>
<dbReference type="PANTHER" id="PTHR31297">
    <property type="entry name" value="GLUCAN ENDO-1,6-BETA-GLUCOSIDASE B"/>
    <property type="match status" value="1"/>
</dbReference>
<reference evidence="7 8" key="1">
    <citation type="submission" date="2016-03" db="EMBL/GenBank/DDBJ databases">
        <title>Comparative genomics of Pseudogymnoascus destructans, the fungus causing white-nose syndrome of bats.</title>
        <authorList>
            <person name="Palmer J.M."/>
            <person name="Drees K.P."/>
            <person name="Foster J.T."/>
            <person name="Lindner D.L."/>
        </authorList>
    </citation>
    <scope>NUCLEOTIDE SEQUENCE [LARGE SCALE GENOMIC DNA]</scope>
    <source>
        <strain evidence="7 8">UAMH 10579</strain>
    </source>
</reference>
<name>A0A1B8GUA9_9PEZI</name>
<dbReference type="GO" id="GO:0009251">
    <property type="term" value="P:glucan catabolic process"/>
    <property type="evidence" value="ECO:0007669"/>
    <property type="project" value="TreeGrafter"/>
</dbReference>
<dbReference type="FunFam" id="3.20.20.80:FF:000130">
    <property type="entry name" value="Endoglucanase C"/>
    <property type="match status" value="1"/>
</dbReference>
<evidence type="ECO:0000256" key="1">
    <source>
        <dbReference type="ARBA" id="ARBA00005641"/>
    </source>
</evidence>
<dbReference type="Gene3D" id="3.20.20.80">
    <property type="entry name" value="Glycosidases"/>
    <property type="match status" value="1"/>
</dbReference>
<evidence type="ECO:0000259" key="6">
    <source>
        <dbReference type="Pfam" id="PF00150"/>
    </source>
</evidence>
<keyword evidence="3 5" id="KW-0326">Glycosidase</keyword>
<evidence type="ECO:0000256" key="4">
    <source>
        <dbReference type="ARBA" id="ARBA00023316"/>
    </source>
</evidence>
<dbReference type="STRING" id="342668.A0A1B8GUA9"/>
<dbReference type="OrthoDB" id="1887033at2759"/>
<dbReference type="Proteomes" id="UP000091956">
    <property type="component" value="Unassembled WGS sequence"/>
</dbReference>
<organism evidence="7 8">
    <name type="scientific">Pseudogymnoascus verrucosus</name>
    <dbReference type="NCBI Taxonomy" id="342668"/>
    <lineage>
        <taxon>Eukaryota</taxon>
        <taxon>Fungi</taxon>
        <taxon>Dikarya</taxon>
        <taxon>Ascomycota</taxon>
        <taxon>Pezizomycotina</taxon>
        <taxon>Leotiomycetes</taxon>
        <taxon>Thelebolales</taxon>
        <taxon>Thelebolaceae</taxon>
        <taxon>Pseudogymnoascus</taxon>
    </lineage>
</organism>
<dbReference type="RefSeq" id="XP_018133146.1">
    <property type="nucleotide sequence ID" value="XM_018272448.2"/>
</dbReference>
<dbReference type="GeneID" id="28836330"/>
<keyword evidence="2 5" id="KW-0378">Hydrolase</keyword>
<evidence type="ECO:0000256" key="3">
    <source>
        <dbReference type="ARBA" id="ARBA00023295"/>
    </source>
</evidence>
<evidence type="ECO:0000256" key="5">
    <source>
        <dbReference type="RuleBase" id="RU361153"/>
    </source>
</evidence>
<sequence length="471" mass="54852">MATGILKVKDTNVVDENGKTVILRGAGLGGWLNMENFITGYPGHESQHRAAMLQVLGKEKYDFFFDKWLEAFFTEGDAKYFASLGLNCIRIPFNYRHFEDDMNPRVLKEEGFKHLDRAIELCTKQGIYTILDMHTLPGGQNPGWHSDNATPYAAFWDYKDHQDRTVWLWEQIVERYKGNPWIAGYNPINEPCDPQHVRLPAFYKRIEKAIRKIDPDHILWLDGNTFAMEFRGFDEVLPNCVYALHDYSMMGFPTGRPFTGTDEQKAILARQYARKTEFHRENKTAIWNGEFGPVYANPRYEPEAEKINQGRYELLGEQMKIYDKAQISWTIWLYKDIGLQGMVHTSPDSPWNKLIAPFLEKKKRLQLDSWGKYPSEEVDNLMKPLIEWVDKVSPTAKDLYPTSWNTQKHLDRAILQTFLSDSLQMEFAELFKDKSFDELELLAKSFQFDQCIQRDGLNRIMSDHATVAVLE</sequence>
<dbReference type="InterPro" id="IPR017853">
    <property type="entry name" value="GH"/>
</dbReference>
<dbReference type="AlphaFoldDB" id="A0A1B8GUA9"/>
<accession>A0A1B8GUA9</accession>
<dbReference type="Pfam" id="PF00150">
    <property type="entry name" value="Cellulase"/>
    <property type="match status" value="1"/>
</dbReference>
<dbReference type="GO" id="GO:0071555">
    <property type="term" value="P:cell wall organization"/>
    <property type="evidence" value="ECO:0007669"/>
    <property type="project" value="UniProtKB-KW"/>
</dbReference>
<dbReference type="GO" id="GO:0009986">
    <property type="term" value="C:cell surface"/>
    <property type="evidence" value="ECO:0007669"/>
    <property type="project" value="TreeGrafter"/>
</dbReference>
<keyword evidence="4" id="KW-0961">Cell wall biogenesis/degradation</keyword>
<dbReference type="GO" id="GO:0005576">
    <property type="term" value="C:extracellular region"/>
    <property type="evidence" value="ECO:0007669"/>
    <property type="project" value="TreeGrafter"/>
</dbReference>
<dbReference type="EMBL" id="KV460212">
    <property type="protein sequence ID" value="OBT99413.1"/>
    <property type="molecule type" value="Genomic_DNA"/>
</dbReference>